<dbReference type="RefSeq" id="WP_376918962.1">
    <property type="nucleotide sequence ID" value="NZ_JBHRSW010000005.1"/>
</dbReference>
<keyword evidence="2 5" id="KW-0347">Helicase</keyword>
<dbReference type="SMART" id="SM00487">
    <property type="entry name" value="DEXDc"/>
    <property type="match status" value="1"/>
</dbReference>
<name>A0ABV7FKF0_9ALTE</name>
<feature type="domain" description="Helicase C-terminal" evidence="4">
    <location>
        <begin position="1281"/>
        <end position="1439"/>
    </location>
</feature>
<evidence type="ECO:0000313" key="6">
    <source>
        <dbReference type="Proteomes" id="UP001595478"/>
    </source>
</evidence>
<dbReference type="SMART" id="SM00490">
    <property type="entry name" value="HELICc"/>
    <property type="match status" value="1"/>
</dbReference>
<dbReference type="InterPro" id="IPR038718">
    <property type="entry name" value="SNF2-like_sf"/>
</dbReference>
<dbReference type="PROSITE" id="PS51192">
    <property type="entry name" value="HELICASE_ATP_BIND_1"/>
    <property type="match status" value="1"/>
</dbReference>
<dbReference type="CDD" id="cd18012">
    <property type="entry name" value="DEXQc_arch_SWI2_SNF2"/>
    <property type="match status" value="1"/>
</dbReference>
<dbReference type="InterPro" id="IPR011990">
    <property type="entry name" value="TPR-like_helical_dom_sf"/>
</dbReference>
<dbReference type="Gene3D" id="3.40.50.10810">
    <property type="entry name" value="Tandem AAA-ATPase domain"/>
    <property type="match status" value="1"/>
</dbReference>
<dbReference type="Proteomes" id="UP001595478">
    <property type="component" value="Unassembled WGS sequence"/>
</dbReference>
<dbReference type="Pfam" id="PF00271">
    <property type="entry name" value="Helicase_C"/>
    <property type="match status" value="1"/>
</dbReference>
<dbReference type="SUPFAM" id="SSF48452">
    <property type="entry name" value="TPR-like"/>
    <property type="match status" value="1"/>
</dbReference>
<dbReference type="PANTHER" id="PTHR10799">
    <property type="entry name" value="SNF2/RAD54 HELICASE FAMILY"/>
    <property type="match status" value="1"/>
</dbReference>
<gene>
    <name evidence="5" type="ORF">ACFOHL_03990</name>
</gene>
<dbReference type="Gene3D" id="3.40.50.300">
    <property type="entry name" value="P-loop containing nucleotide triphosphate hydrolases"/>
    <property type="match status" value="1"/>
</dbReference>
<dbReference type="EC" id="3.6.4.-" evidence="5"/>
<dbReference type="InterPro" id="IPR001650">
    <property type="entry name" value="Helicase_C-like"/>
</dbReference>
<dbReference type="GO" id="GO:0004386">
    <property type="term" value="F:helicase activity"/>
    <property type="evidence" value="ECO:0007669"/>
    <property type="project" value="UniProtKB-KW"/>
</dbReference>
<dbReference type="Gene3D" id="1.25.40.10">
    <property type="entry name" value="Tetratricopeptide repeat domain"/>
    <property type="match status" value="1"/>
</dbReference>
<dbReference type="CDD" id="cd18793">
    <property type="entry name" value="SF2_C_SNF"/>
    <property type="match status" value="1"/>
</dbReference>
<comment type="caution">
    <text evidence="5">The sequence shown here is derived from an EMBL/GenBank/DDBJ whole genome shotgun (WGS) entry which is preliminary data.</text>
</comment>
<dbReference type="InterPro" id="IPR049730">
    <property type="entry name" value="SNF2/RAD54-like_C"/>
</dbReference>
<dbReference type="InterPro" id="IPR027417">
    <property type="entry name" value="P-loop_NTPase"/>
</dbReference>
<accession>A0ABV7FKF0</accession>
<evidence type="ECO:0000259" key="3">
    <source>
        <dbReference type="PROSITE" id="PS51192"/>
    </source>
</evidence>
<dbReference type="EMBL" id="JBHRSW010000005">
    <property type="protein sequence ID" value="MFC3120769.1"/>
    <property type="molecule type" value="Genomic_DNA"/>
</dbReference>
<dbReference type="InterPro" id="IPR014001">
    <property type="entry name" value="Helicase_ATP-bd"/>
</dbReference>
<dbReference type="PROSITE" id="PS51194">
    <property type="entry name" value="HELICASE_CTER"/>
    <property type="match status" value="1"/>
</dbReference>
<sequence length="1446" mass="163478">MRISPLISPDTAAQAEQLYTRFKSLEKHQQIVLIILAVIYKPIGITKLAEVVRELKLIGFLNKKAGFYSLSTEEKSRFEKMGLLHNTREGMTINRILANVLMHHLDDLEQCDEAIGQDKLKSIIYAAEQVVPVVTSFYWQDQKTDKQRVFRDLYFLQEFNKLEGVLEFNKNPQIIDLSDNHILVELFFLPFSLEDILKLPELLQYQAFSTLFHLCYVQGQSIAYALTCLEQFIQARPDHKLCRLLLAEQYLYSGRLTDFEDLHDVENKSSYALQLSGAYHFITGHIKTAIEYFELAIAAKNKITRRKKQYIGGILGGFYKLSLAIHASQVDAAYFDNLHLQCEYEYSDQKTFSYTLSLNAELRRIVRRLQDGDAFVPQTASYNMDERIDSLLSWLDKFNQIVGVAWCTNKNEISSEHAYLEQAQACTRHFKAIGMGLFANFSQQVVQYLQSEVMQNDEQLVQTKEDIILLPDCISTRPKWEHALDRLVALGPQSNSSQSGDNAYKAEEKRVRMIWELLIGRFNDELIPREQKRTKTGWSKGRVVSLKRLYEETDTFTYLSESDQKICRAISAYQGYGYYGKTEYELAGLPALRAAVDAPNIFLAEDLNQPIDLSEKSPELLVSQQGQQLCLSMADTEQLYEQYEDFLHAPSDFDNAINSISYVVKQVSEGKYQLVIFSKEHLKVLKILGENGLLVPISAKAKVLEGIAAIAPFLNIQSDIAELDTGLETVDCDPNLVINIQPIQQGLEFHCVVLPFGELGPSYKPGIGNASLSAEINNQRVATNRNLANEQDLLDQLDTLCPAFLSMPDTSLILEDTQQALEALEQLEVAVKAESMPLTLRWPKGKKIKLSQPLSGEQIQLGVSKKNEWFDISGELQINNEEVIELRKLLSLVASSNGRFVKLDAEHVLSLSHDLRQKLEHLQQVTDDGKFHPLASLQVQEATSGMRMKTIHAWDKQTKRMHEANAISPLIPSTLQAELRDYQHEGFDWAMRLAHWGAGACLADDMGLGKTMQALGILVARAQGGPSLVIAPTSVCFNWQQEAQKFAPTLNIKVFSEATTSSQRATLLQELAAFDCVILSYGLLQRESELLAKVKWHTMIADEAQALKNPLAKRTKAAYALNADFKMITTGTPIENDLTELWSLFRLINPGLLGNLKQFTKRYIQAIENAKEDKLAARKARQGLKTLIQPFILRRLKSQVLTELPARTNINISVSLSEQEQAFYEALRLNAIDNISQATNTANAGEQRIKMLAELTKLRQACCHPKLVLEESQLPSAKLAALDELLDELTVNKHKALIFSQFVGHLQIIKQHIEAKGFSYQYLDGSTPQKERQRRVNDFQSGDGEVFLISLKAGGFGLNLTAADYVIHMDPWWNPAVEDQASDRAHRMGQTRPVTIYRLIAKNTIEEKIVSLHQHKRDLADKLLSGNEHATKLSVEDMLILLKDTF</sequence>
<proteinExistence type="predicted"/>
<protein>
    <submittedName>
        <fullName evidence="5">DEAD/DEAH box helicase</fullName>
        <ecNumber evidence="5">3.6.4.-</ecNumber>
    </submittedName>
</protein>
<feature type="domain" description="Helicase ATP-binding" evidence="3">
    <location>
        <begin position="991"/>
        <end position="1151"/>
    </location>
</feature>
<keyword evidence="2 5" id="KW-0547">Nucleotide-binding</keyword>
<dbReference type="GO" id="GO:0016787">
    <property type="term" value="F:hydrolase activity"/>
    <property type="evidence" value="ECO:0007669"/>
    <property type="project" value="UniProtKB-KW"/>
</dbReference>
<keyword evidence="6" id="KW-1185">Reference proteome</keyword>
<reference evidence="6" key="1">
    <citation type="journal article" date="2019" name="Int. J. Syst. Evol. Microbiol.">
        <title>The Global Catalogue of Microorganisms (GCM) 10K type strain sequencing project: providing services to taxonomists for standard genome sequencing and annotation.</title>
        <authorList>
            <consortium name="The Broad Institute Genomics Platform"/>
            <consortium name="The Broad Institute Genome Sequencing Center for Infectious Disease"/>
            <person name="Wu L."/>
            <person name="Ma J."/>
        </authorList>
    </citation>
    <scope>NUCLEOTIDE SEQUENCE [LARGE SCALE GENOMIC DNA]</scope>
    <source>
        <strain evidence="6">KCTC 52473</strain>
    </source>
</reference>
<evidence type="ECO:0000259" key="4">
    <source>
        <dbReference type="PROSITE" id="PS51194"/>
    </source>
</evidence>
<dbReference type="SUPFAM" id="SSF52540">
    <property type="entry name" value="P-loop containing nucleoside triphosphate hydrolases"/>
    <property type="match status" value="2"/>
</dbReference>
<dbReference type="InterPro" id="IPR000330">
    <property type="entry name" value="SNF2_N"/>
</dbReference>
<organism evidence="5 6">
    <name type="scientific">Agaribacter flavus</name>
    <dbReference type="NCBI Taxonomy" id="1902781"/>
    <lineage>
        <taxon>Bacteria</taxon>
        <taxon>Pseudomonadati</taxon>
        <taxon>Pseudomonadota</taxon>
        <taxon>Gammaproteobacteria</taxon>
        <taxon>Alteromonadales</taxon>
        <taxon>Alteromonadaceae</taxon>
        <taxon>Agaribacter</taxon>
    </lineage>
</organism>
<keyword evidence="2 5" id="KW-0067">ATP-binding</keyword>
<dbReference type="Pfam" id="PF00176">
    <property type="entry name" value="SNF2-rel_dom"/>
    <property type="match status" value="1"/>
</dbReference>
<evidence type="ECO:0000256" key="2">
    <source>
        <dbReference type="ARBA" id="ARBA00022806"/>
    </source>
</evidence>
<keyword evidence="1 5" id="KW-0378">Hydrolase</keyword>
<evidence type="ECO:0000313" key="5">
    <source>
        <dbReference type="EMBL" id="MFC3120769.1"/>
    </source>
</evidence>
<evidence type="ECO:0000256" key="1">
    <source>
        <dbReference type="ARBA" id="ARBA00022801"/>
    </source>
</evidence>